<dbReference type="EMBL" id="JAGMVJ010000016">
    <property type="protein sequence ID" value="KAH7079676.1"/>
    <property type="molecule type" value="Genomic_DNA"/>
</dbReference>
<protein>
    <submittedName>
        <fullName evidence="1">Uncharacterized protein</fullName>
    </submittedName>
</protein>
<name>A0A8K0R1U7_9PLEO</name>
<proteinExistence type="predicted"/>
<sequence>MAALKRKPSETVITHLRPQKSRKLTDARPFSSILNRDVREVIYSFMSLPPFASSGECCGLLLSCREAHDEIAEAAAHRLRAHLVYIEAKLAAEHGKHFDHPTIIVPNGLASLRQLVIELHVAMLEPTAVRWTLALKNLYLDKFTVMIRGTSDEARASLELKKFPALLPAFLPQARDLDKPGLYYIAATLGEVLNDIARFAYFNARCRPWSEETHAVLARTIIVAWDFTMYSNIACEPTEGRLKGRTHEFPRFEKDLMTLRNELPADHVFAHGYELMNRDALRGECGLCSPSR</sequence>
<dbReference type="Proteomes" id="UP000813461">
    <property type="component" value="Unassembled WGS sequence"/>
</dbReference>
<organism evidence="1 2">
    <name type="scientific">Paraphoma chrysanthemicola</name>
    <dbReference type="NCBI Taxonomy" id="798071"/>
    <lineage>
        <taxon>Eukaryota</taxon>
        <taxon>Fungi</taxon>
        <taxon>Dikarya</taxon>
        <taxon>Ascomycota</taxon>
        <taxon>Pezizomycotina</taxon>
        <taxon>Dothideomycetes</taxon>
        <taxon>Pleosporomycetidae</taxon>
        <taxon>Pleosporales</taxon>
        <taxon>Pleosporineae</taxon>
        <taxon>Phaeosphaeriaceae</taxon>
        <taxon>Paraphoma</taxon>
    </lineage>
</organism>
<dbReference type="OrthoDB" id="3711359at2759"/>
<dbReference type="AlphaFoldDB" id="A0A8K0R1U7"/>
<comment type="caution">
    <text evidence="1">The sequence shown here is derived from an EMBL/GenBank/DDBJ whole genome shotgun (WGS) entry which is preliminary data.</text>
</comment>
<keyword evidence="2" id="KW-1185">Reference proteome</keyword>
<accession>A0A8K0R1U7</accession>
<gene>
    <name evidence="1" type="ORF">FB567DRAFT_631456</name>
</gene>
<evidence type="ECO:0000313" key="1">
    <source>
        <dbReference type="EMBL" id="KAH7079676.1"/>
    </source>
</evidence>
<evidence type="ECO:0000313" key="2">
    <source>
        <dbReference type="Proteomes" id="UP000813461"/>
    </source>
</evidence>
<reference evidence="1" key="1">
    <citation type="journal article" date="2021" name="Nat. Commun.">
        <title>Genetic determinants of endophytism in the Arabidopsis root mycobiome.</title>
        <authorList>
            <person name="Mesny F."/>
            <person name="Miyauchi S."/>
            <person name="Thiergart T."/>
            <person name="Pickel B."/>
            <person name="Atanasova L."/>
            <person name="Karlsson M."/>
            <person name="Huettel B."/>
            <person name="Barry K.W."/>
            <person name="Haridas S."/>
            <person name="Chen C."/>
            <person name="Bauer D."/>
            <person name="Andreopoulos W."/>
            <person name="Pangilinan J."/>
            <person name="LaButti K."/>
            <person name="Riley R."/>
            <person name="Lipzen A."/>
            <person name="Clum A."/>
            <person name="Drula E."/>
            <person name="Henrissat B."/>
            <person name="Kohler A."/>
            <person name="Grigoriev I.V."/>
            <person name="Martin F.M."/>
            <person name="Hacquard S."/>
        </authorList>
    </citation>
    <scope>NUCLEOTIDE SEQUENCE</scope>
    <source>
        <strain evidence="1">MPI-SDFR-AT-0120</strain>
    </source>
</reference>